<feature type="domain" description="Pyrrolo-quinoline quinone repeat" evidence="3">
    <location>
        <begin position="344"/>
        <end position="451"/>
    </location>
</feature>
<evidence type="ECO:0000313" key="4">
    <source>
        <dbReference type="EMBL" id="MDR6940942.1"/>
    </source>
</evidence>
<evidence type="ECO:0000259" key="3">
    <source>
        <dbReference type="Pfam" id="PF13360"/>
    </source>
</evidence>
<dbReference type="Pfam" id="PF13360">
    <property type="entry name" value="PQQ_2"/>
    <property type="match status" value="1"/>
</dbReference>
<protein>
    <submittedName>
        <fullName evidence="4">Outer membrane protein assembly factor BamB/predicted phosphodiesterase</fullName>
    </submittedName>
</protein>
<dbReference type="Gene3D" id="3.60.21.10">
    <property type="match status" value="1"/>
</dbReference>
<dbReference type="PANTHER" id="PTHR34512">
    <property type="entry name" value="CELL SURFACE PROTEIN"/>
    <property type="match status" value="1"/>
</dbReference>
<feature type="chain" id="PRO_5047493901" evidence="1">
    <location>
        <begin position="23"/>
        <end position="620"/>
    </location>
</feature>
<dbReference type="InterPro" id="IPR018391">
    <property type="entry name" value="PQQ_b-propeller_rpt"/>
</dbReference>
<evidence type="ECO:0000259" key="2">
    <source>
        <dbReference type="Pfam" id="PF00149"/>
    </source>
</evidence>
<dbReference type="PANTHER" id="PTHR34512:SF30">
    <property type="entry name" value="OUTER MEMBRANE PROTEIN ASSEMBLY FACTOR BAMB"/>
    <property type="match status" value="1"/>
</dbReference>
<evidence type="ECO:0000313" key="5">
    <source>
        <dbReference type="Proteomes" id="UP001247620"/>
    </source>
</evidence>
<accession>A0ABU1T6E1</accession>
<dbReference type="Proteomes" id="UP001247620">
    <property type="component" value="Unassembled WGS sequence"/>
</dbReference>
<evidence type="ECO:0000256" key="1">
    <source>
        <dbReference type="SAM" id="SignalP"/>
    </source>
</evidence>
<dbReference type="InterPro" id="IPR002372">
    <property type="entry name" value="PQQ_rpt_dom"/>
</dbReference>
<keyword evidence="5" id="KW-1185">Reference proteome</keyword>
<feature type="signal peptide" evidence="1">
    <location>
        <begin position="1"/>
        <end position="22"/>
    </location>
</feature>
<dbReference type="SUPFAM" id="SSF56300">
    <property type="entry name" value="Metallo-dependent phosphatases"/>
    <property type="match status" value="1"/>
</dbReference>
<feature type="domain" description="Calcineurin-like phosphoesterase" evidence="2">
    <location>
        <begin position="25"/>
        <end position="202"/>
    </location>
</feature>
<dbReference type="InterPro" id="IPR015943">
    <property type="entry name" value="WD40/YVTN_repeat-like_dom_sf"/>
</dbReference>
<sequence>MKHKKLVAFFTVLLLTINIVCAQSFKFAFVSDTHINIGNPTAADDLRRTVKDINANNELKFVVITGDITEFGADDELRLAKQILDSLNKKWYIIPGNHDANWSESGSNTFKKVFGAETFAFNYGGYLFAATSSGPNMRMGPGQVPRENIVWLDSVLDHTRPETPIVYLNHYPQDSAQNNWYTVINKLKTKNIQLIMCGHGHNNHTYTFDGIPGIMGRSNLRAKDSIGGYNIVTFENGKATFEERKPVIQTNRKWAETALFNHHFNTDTTHYYRPSYAVNKNPGAKVLWTYQDQSDIGAGMAMAGNKLILTDTRGLIYALNKNTGKRVWAYATGGKIYSTPFVSGNYVVAGSSDNYIYCLSATTGRLIWKTAAEKAIVASPVIKDNTVYIGASDGHFRALNLSTGKLIWDFDQVKGFVVTKPLIYQGKIYFGCWANDFYALDLASGKLVWKWSNGSSNRMFSPAACYPVAANNRVFIVAPDQYMTSLDALTGKVLWREKMQGIRVRESMGLSADSSLVYVKIMDGQLLGISTKANTMQIDWKAALQLPYELCPSAIVEHEGIIYVPTHSGIAYAVSRKSGVVLWKYKVSNCLVNPILPAGYSVYVSTMDGKVMSLRGIKNQ</sequence>
<dbReference type="SUPFAM" id="SSF50998">
    <property type="entry name" value="Quinoprotein alcohol dehydrogenase-like"/>
    <property type="match status" value="2"/>
</dbReference>
<dbReference type="InterPro" id="IPR029052">
    <property type="entry name" value="Metallo-depent_PP-like"/>
</dbReference>
<name>A0ABU1T6E1_9SPHI</name>
<dbReference type="InterPro" id="IPR004843">
    <property type="entry name" value="Calcineurin-like_PHP"/>
</dbReference>
<gene>
    <name evidence="4" type="ORF">J2W55_000770</name>
</gene>
<proteinExistence type="predicted"/>
<dbReference type="Gene3D" id="2.130.10.10">
    <property type="entry name" value="YVTN repeat-like/Quinoprotein amine dehydrogenase"/>
    <property type="match status" value="1"/>
</dbReference>
<comment type="caution">
    <text evidence="4">The sequence shown here is derived from an EMBL/GenBank/DDBJ whole genome shotgun (WGS) entry which is preliminary data.</text>
</comment>
<organism evidence="4 5">
    <name type="scientific">Mucilaginibacter pocheonensis</name>
    <dbReference type="NCBI Taxonomy" id="398050"/>
    <lineage>
        <taxon>Bacteria</taxon>
        <taxon>Pseudomonadati</taxon>
        <taxon>Bacteroidota</taxon>
        <taxon>Sphingobacteriia</taxon>
        <taxon>Sphingobacteriales</taxon>
        <taxon>Sphingobacteriaceae</taxon>
        <taxon>Mucilaginibacter</taxon>
    </lineage>
</organism>
<dbReference type="InterPro" id="IPR011047">
    <property type="entry name" value="Quinoprotein_ADH-like_sf"/>
</dbReference>
<reference evidence="4 5" key="1">
    <citation type="submission" date="2023-07" db="EMBL/GenBank/DDBJ databases">
        <title>Sorghum-associated microbial communities from plants grown in Nebraska, USA.</title>
        <authorList>
            <person name="Schachtman D."/>
        </authorList>
    </citation>
    <scope>NUCLEOTIDE SEQUENCE [LARGE SCALE GENOMIC DNA]</scope>
    <source>
        <strain evidence="4 5">3262</strain>
    </source>
</reference>
<keyword evidence="1" id="KW-0732">Signal</keyword>
<dbReference type="Pfam" id="PF00149">
    <property type="entry name" value="Metallophos"/>
    <property type="match status" value="1"/>
</dbReference>
<dbReference type="Gene3D" id="2.40.10.480">
    <property type="match status" value="3"/>
</dbReference>
<dbReference type="EMBL" id="JAVDUU010000001">
    <property type="protein sequence ID" value="MDR6940942.1"/>
    <property type="molecule type" value="Genomic_DNA"/>
</dbReference>
<dbReference type="RefSeq" id="WP_310092155.1">
    <property type="nucleotide sequence ID" value="NZ_JAVDUU010000001.1"/>
</dbReference>
<dbReference type="SMART" id="SM00564">
    <property type="entry name" value="PQQ"/>
    <property type="match status" value="6"/>
</dbReference>